<organism evidence="2">
    <name type="scientific">Intestinibacter bartlettii</name>
    <dbReference type="NCBI Taxonomy" id="261299"/>
    <lineage>
        <taxon>Bacteria</taxon>
        <taxon>Bacillati</taxon>
        <taxon>Bacillota</taxon>
        <taxon>Clostridia</taxon>
        <taxon>Peptostreptococcales</taxon>
        <taxon>Peptostreptococcaceae</taxon>
        <taxon>Intestinibacter</taxon>
    </lineage>
</organism>
<name>A0A6N3EPQ4_9FIRM</name>
<keyword evidence="1" id="KW-1133">Transmembrane helix</keyword>
<sequence>MSKELTIKEKLQIKIKNRKEITVTKLFISIAILYVIYLVLEINF</sequence>
<gene>
    <name evidence="2" type="ORF">IBLFYP30_02650</name>
</gene>
<dbReference type="EMBL" id="CACRUE010000039">
    <property type="protein sequence ID" value="VYU42972.1"/>
    <property type="molecule type" value="Genomic_DNA"/>
</dbReference>
<dbReference type="RefSeq" id="WP_022072167.1">
    <property type="nucleotide sequence ID" value="NZ_CABIXZ010000001.1"/>
</dbReference>
<feature type="transmembrane region" description="Helical" evidence="1">
    <location>
        <begin position="21"/>
        <end position="40"/>
    </location>
</feature>
<evidence type="ECO:0000256" key="1">
    <source>
        <dbReference type="SAM" id="Phobius"/>
    </source>
</evidence>
<keyword evidence="1" id="KW-0472">Membrane</keyword>
<protein>
    <submittedName>
        <fullName evidence="2">Uncharacterized protein</fullName>
    </submittedName>
</protein>
<proteinExistence type="predicted"/>
<reference evidence="2" key="1">
    <citation type="submission" date="2019-11" db="EMBL/GenBank/DDBJ databases">
        <authorList>
            <person name="Feng L."/>
        </authorList>
    </citation>
    <scope>NUCLEOTIDE SEQUENCE</scope>
    <source>
        <strain evidence="2">IbartlettiiLFYP30</strain>
    </source>
</reference>
<evidence type="ECO:0000313" key="2">
    <source>
        <dbReference type="EMBL" id="VYU42972.1"/>
    </source>
</evidence>
<keyword evidence="1" id="KW-0812">Transmembrane</keyword>
<accession>A0A6N3EPQ4</accession>
<dbReference type="AlphaFoldDB" id="A0A6N3EPQ4"/>